<dbReference type="SMART" id="SM00530">
    <property type="entry name" value="HTH_XRE"/>
    <property type="match status" value="1"/>
</dbReference>
<proteinExistence type="predicted"/>
<organism evidence="2 3">
    <name type="scientific">Bacillus thuringiensis subsp. tolworthi</name>
    <dbReference type="NCBI Taxonomy" id="1442"/>
    <lineage>
        <taxon>Bacteria</taxon>
        <taxon>Bacillati</taxon>
        <taxon>Bacillota</taxon>
        <taxon>Bacilli</taxon>
        <taxon>Bacillales</taxon>
        <taxon>Bacillaceae</taxon>
        <taxon>Bacillus</taxon>
        <taxon>Bacillus cereus group</taxon>
    </lineage>
</organism>
<dbReference type="CDD" id="cd00093">
    <property type="entry name" value="HTH_XRE"/>
    <property type="match status" value="1"/>
</dbReference>
<reference evidence="2 3" key="1">
    <citation type="submission" date="2015-05" db="EMBL/GenBank/DDBJ databases">
        <title>Whole genome sequence of Bacillus thuringiensis serovar tolworthi Pasteur Institute Standard strain.</title>
        <authorList>
            <person name="Kanda K."/>
            <person name="Nakashima K."/>
            <person name="Nagano Y."/>
        </authorList>
    </citation>
    <scope>NUCLEOTIDE SEQUENCE [LARGE SCALE GENOMIC DNA]</scope>
    <source>
        <strain evidence="2 3">Pasteur Institute Standard strain</strain>
    </source>
</reference>
<dbReference type="InterPro" id="IPR001387">
    <property type="entry name" value="Cro/C1-type_HTH"/>
</dbReference>
<dbReference type="InterPro" id="IPR010982">
    <property type="entry name" value="Lambda_DNA-bd_dom_sf"/>
</dbReference>
<dbReference type="RefSeq" id="WP_042597296.1">
    <property type="nucleotide sequence ID" value="NZ_AP014864.1"/>
</dbReference>
<dbReference type="SUPFAM" id="SSF47413">
    <property type="entry name" value="lambda repressor-like DNA-binding domains"/>
    <property type="match status" value="1"/>
</dbReference>
<sequence length="66" mass="7464">MQYSNFGIKVRTELLKRNLTLSSFASELGISISYLSDILKGSRKGKKQKKRIADTLGIEICEEDIK</sequence>
<protein>
    <submittedName>
        <fullName evidence="2">Phage DNA-binding protein</fullName>
    </submittedName>
</protein>
<keyword evidence="2" id="KW-0238">DNA-binding</keyword>
<dbReference type="Gene3D" id="1.10.260.40">
    <property type="entry name" value="lambda repressor-like DNA-binding domains"/>
    <property type="match status" value="1"/>
</dbReference>
<evidence type="ECO:0000259" key="1">
    <source>
        <dbReference type="PROSITE" id="PS50943"/>
    </source>
</evidence>
<dbReference type="Proteomes" id="UP000055316">
    <property type="component" value="Chromosome"/>
</dbReference>
<feature type="domain" description="HTH cro/C1-type" evidence="1">
    <location>
        <begin position="10"/>
        <end position="63"/>
    </location>
</feature>
<name>A0A9W3ZYR9_BACTO</name>
<evidence type="ECO:0000313" key="2">
    <source>
        <dbReference type="EMBL" id="BAR85838.1"/>
    </source>
</evidence>
<accession>A0A9W3ZYR9</accession>
<dbReference type="AlphaFoldDB" id="A0A9W3ZYR9"/>
<dbReference type="PROSITE" id="PS50943">
    <property type="entry name" value="HTH_CROC1"/>
    <property type="match status" value="1"/>
</dbReference>
<dbReference type="GO" id="GO:0003677">
    <property type="term" value="F:DNA binding"/>
    <property type="evidence" value="ECO:0007669"/>
    <property type="project" value="UniProtKB-KW"/>
</dbReference>
<evidence type="ECO:0000313" key="3">
    <source>
        <dbReference type="Proteomes" id="UP000055316"/>
    </source>
</evidence>
<gene>
    <name evidence="2" type="ORF">KNN_04995</name>
</gene>
<dbReference type="Pfam" id="PF01381">
    <property type="entry name" value="HTH_3"/>
    <property type="match status" value="1"/>
</dbReference>
<dbReference type="EMBL" id="AP014864">
    <property type="protein sequence ID" value="BAR85838.1"/>
    <property type="molecule type" value="Genomic_DNA"/>
</dbReference>